<dbReference type="RefSeq" id="WP_165565478.1">
    <property type="nucleotide sequence ID" value="NZ_CP045857.1"/>
</dbReference>
<reference evidence="1 2" key="1">
    <citation type="submission" date="2019-11" db="EMBL/GenBank/DDBJ databases">
        <title>Complete Genome Sequence of Shewanella chilikensis Strain DC57, Isolated from Corroded Seal Rings at a floating production facility in Australia.</title>
        <authorList>
            <person name="Salgar-Chaparro S.J."/>
            <person name="Castillo-Villamizar G.A."/>
            <person name="Poehlein A."/>
            <person name="Daniel R."/>
            <person name="Machuca L."/>
        </authorList>
    </citation>
    <scope>NUCLEOTIDE SEQUENCE [LARGE SCALE GENOMIC DNA]</scope>
    <source>
        <strain evidence="1 2">DC57</strain>
    </source>
</reference>
<dbReference type="Pfam" id="PF12915">
    <property type="entry name" value="DUF3833"/>
    <property type="match status" value="1"/>
</dbReference>
<dbReference type="Proteomes" id="UP000502117">
    <property type="component" value="Chromosome"/>
</dbReference>
<name>A0A6G7LVD7_9GAMM</name>
<accession>A0A6G7LVD7</accession>
<gene>
    <name evidence="1" type="ORF">GII14_16620</name>
</gene>
<dbReference type="PROSITE" id="PS51257">
    <property type="entry name" value="PROKAR_LIPOPROTEIN"/>
    <property type="match status" value="1"/>
</dbReference>
<dbReference type="KEGG" id="schk:GII14_16620"/>
<evidence type="ECO:0000313" key="1">
    <source>
        <dbReference type="EMBL" id="QIJ05605.1"/>
    </source>
</evidence>
<sequence length="199" mass="22974">MQMLMSRFIGFTKVWLLFLMLGLSGCGSVDIHDYSASEPKLDLQQFFNGELQASGMVQDYSGQVVRRFNVRMTGSWQGNQGVLQEWFEYDDGELAERTWQITKLADGRYQGRAEDILGVAEGQAEGFALRWRYDMLLKLDSGEYQVHFDDWMYQTAPDTIINRSEIRKWGLTVGEVTLVIRRLNEFDANKEALPLHKNN</sequence>
<protein>
    <submittedName>
        <fullName evidence="1">DUF3833 family protein</fullName>
    </submittedName>
</protein>
<organism evidence="1 2">
    <name type="scientific">Shewanella chilikensis</name>
    <dbReference type="NCBI Taxonomy" id="558541"/>
    <lineage>
        <taxon>Bacteria</taxon>
        <taxon>Pseudomonadati</taxon>
        <taxon>Pseudomonadota</taxon>
        <taxon>Gammaproteobacteria</taxon>
        <taxon>Alteromonadales</taxon>
        <taxon>Shewanellaceae</taxon>
        <taxon>Shewanella</taxon>
    </lineage>
</organism>
<dbReference type="AlphaFoldDB" id="A0A6G7LVD7"/>
<evidence type="ECO:0000313" key="2">
    <source>
        <dbReference type="Proteomes" id="UP000502117"/>
    </source>
</evidence>
<dbReference type="InterPro" id="IPR024409">
    <property type="entry name" value="DUF3833"/>
</dbReference>
<dbReference type="EMBL" id="CP045857">
    <property type="protein sequence ID" value="QIJ05605.1"/>
    <property type="molecule type" value="Genomic_DNA"/>
</dbReference>
<proteinExistence type="predicted"/>